<keyword evidence="3" id="KW-1185">Reference proteome</keyword>
<name>A0AA40C0Q9_9PEZI</name>
<sequence>MAYGQWVILRIINRLQNKRISVKNARLDWGKFHQNGNKDEEITAAAVNAVTITAGQTTDISSCGRSDAASGTEGTLDLYDGDTKICTLYWNCPWGAKYTDFRIQDGNWDSYTLSAGGPKSNIGWSGALGEIEVEISKKA</sequence>
<comment type="similarity">
    <text evidence="1">Belongs to the aegerolysin family.</text>
</comment>
<dbReference type="GO" id="GO:0019836">
    <property type="term" value="P:symbiont-mediated hemolysis of host erythrocyte"/>
    <property type="evidence" value="ECO:0007669"/>
    <property type="project" value="InterPro"/>
</dbReference>
<protein>
    <submittedName>
        <fullName evidence="2">Asp-hemolysin</fullName>
    </submittedName>
</protein>
<accession>A0AA40C0Q9</accession>
<evidence type="ECO:0000256" key="1">
    <source>
        <dbReference type="ARBA" id="ARBA00010795"/>
    </source>
</evidence>
<dbReference type="Proteomes" id="UP001175001">
    <property type="component" value="Unassembled WGS sequence"/>
</dbReference>
<dbReference type="Pfam" id="PF06355">
    <property type="entry name" value="Aegerolysin"/>
    <property type="match status" value="1"/>
</dbReference>
<dbReference type="Gene3D" id="2.60.270.50">
    <property type="match status" value="1"/>
</dbReference>
<gene>
    <name evidence="2" type="ORF">DIS24_g11460</name>
</gene>
<comment type="caution">
    <text evidence="2">The sequence shown here is derived from an EMBL/GenBank/DDBJ whole genome shotgun (WGS) entry which is preliminary data.</text>
</comment>
<dbReference type="AlphaFoldDB" id="A0AA40C0Q9"/>
<organism evidence="2 3">
    <name type="scientific">Lasiodiplodia hormozganensis</name>
    <dbReference type="NCBI Taxonomy" id="869390"/>
    <lineage>
        <taxon>Eukaryota</taxon>
        <taxon>Fungi</taxon>
        <taxon>Dikarya</taxon>
        <taxon>Ascomycota</taxon>
        <taxon>Pezizomycotina</taxon>
        <taxon>Dothideomycetes</taxon>
        <taxon>Dothideomycetes incertae sedis</taxon>
        <taxon>Botryosphaeriales</taxon>
        <taxon>Botryosphaeriaceae</taxon>
        <taxon>Lasiodiplodia</taxon>
    </lineage>
</organism>
<dbReference type="InterPro" id="IPR009413">
    <property type="entry name" value="Aegerolysin-typ"/>
</dbReference>
<evidence type="ECO:0000313" key="3">
    <source>
        <dbReference type="Proteomes" id="UP001175001"/>
    </source>
</evidence>
<proteinExistence type="inferred from homology"/>
<evidence type="ECO:0000313" key="2">
    <source>
        <dbReference type="EMBL" id="KAK0621081.1"/>
    </source>
</evidence>
<dbReference type="PIRSF" id="PIRSF007951">
    <property type="entry name" value="Hemolysin, aegerolysin type"/>
    <property type="match status" value="1"/>
</dbReference>
<reference evidence="2" key="1">
    <citation type="submission" date="2023-06" db="EMBL/GenBank/DDBJ databases">
        <title>Multi-omics analyses reveal the molecular pathogenesis toolkit of Lasiodiplodia hormozganensis, a cross-kingdom pathogen.</title>
        <authorList>
            <person name="Felix C."/>
            <person name="Meneses R."/>
            <person name="Goncalves M.F.M."/>
            <person name="Tilleman L."/>
            <person name="Duarte A.S."/>
            <person name="Jorrin-Novo J.V."/>
            <person name="Van De Peer Y."/>
            <person name="Deforce D."/>
            <person name="Van Nieuwerburgh F."/>
            <person name="Esteves A.C."/>
            <person name="Alves A."/>
        </authorList>
    </citation>
    <scope>NUCLEOTIDE SEQUENCE</scope>
    <source>
        <strain evidence="2">CBS 339.90</strain>
    </source>
</reference>
<dbReference type="EMBL" id="JAUJDW010000167">
    <property type="protein sequence ID" value="KAK0621081.1"/>
    <property type="molecule type" value="Genomic_DNA"/>
</dbReference>